<comment type="caution">
    <text evidence="1">The sequence shown here is derived from an EMBL/GenBank/DDBJ whole genome shotgun (WGS) entry which is preliminary data.</text>
</comment>
<keyword evidence="2" id="KW-1185">Reference proteome</keyword>
<evidence type="ECO:0000313" key="2">
    <source>
        <dbReference type="Proteomes" id="UP000753961"/>
    </source>
</evidence>
<gene>
    <name evidence="1" type="ORF">KUV50_06565</name>
</gene>
<sequence>MKIELIMDDKNLDLNESIKRLHQIESEVKNSCSLEEQNLILITTSIGKNYLRYWHDNLNEWTSTLEDIYDLPTRILRRWFSWKAVAKNDVAYGAGGAVAGAIVGGSVTMGAATIPGYVAGGIGGAVGGAVGNAALQVLDRIWR</sequence>
<evidence type="ECO:0000313" key="1">
    <source>
        <dbReference type="EMBL" id="MBY5957784.1"/>
    </source>
</evidence>
<reference evidence="1" key="1">
    <citation type="submission" date="2021-06" db="EMBL/GenBank/DDBJ databases">
        <title>44 bacteria genomes isolated from Dapeng, Shenzhen.</title>
        <authorList>
            <person name="Zheng W."/>
            <person name="Yu S."/>
            <person name="Huang Y."/>
        </authorList>
    </citation>
    <scope>NUCLEOTIDE SEQUENCE</scope>
    <source>
        <strain evidence="1">DP5N28-2</strain>
    </source>
</reference>
<evidence type="ECO:0008006" key="3">
    <source>
        <dbReference type="Google" id="ProtNLM"/>
    </source>
</evidence>
<proteinExistence type="predicted"/>
<name>A0A953HMG1_9BACT</name>
<dbReference type="AlphaFoldDB" id="A0A953HMG1"/>
<organism evidence="1 2">
    <name type="scientific">Membranihabitans marinus</name>
    <dbReference type="NCBI Taxonomy" id="1227546"/>
    <lineage>
        <taxon>Bacteria</taxon>
        <taxon>Pseudomonadati</taxon>
        <taxon>Bacteroidota</taxon>
        <taxon>Saprospiria</taxon>
        <taxon>Saprospirales</taxon>
        <taxon>Saprospiraceae</taxon>
        <taxon>Membranihabitans</taxon>
    </lineage>
</organism>
<dbReference type="Proteomes" id="UP000753961">
    <property type="component" value="Unassembled WGS sequence"/>
</dbReference>
<dbReference type="RefSeq" id="WP_222579306.1">
    <property type="nucleotide sequence ID" value="NZ_JAHVHU010000006.1"/>
</dbReference>
<dbReference type="EMBL" id="JAHVHU010000006">
    <property type="protein sequence ID" value="MBY5957784.1"/>
    <property type="molecule type" value="Genomic_DNA"/>
</dbReference>
<accession>A0A953HMG1</accession>
<protein>
    <recommendedName>
        <fullName evidence="3">Glycine zipper domain-containing protein</fullName>
    </recommendedName>
</protein>